<name>A0A6D2JSD7_9BRAS</name>
<accession>A0A6D2JSD7</accession>
<dbReference type="EMBL" id="CACVBM020001306">
    <property type="protein sequence ID" value="CAA7044648.1"/>
    <property type="molecule type" value="Genomic_DNA"/>
</dbReference>
<protein>
    <submittedName>
        <fullName evidence="2">Uncharacterized protein</fullName>
    </submittedName>
</protein>
<feature type="compositionally biased region" description="Polar residues" evidence="1">
    <location>
        <begin position="15"/>
        <end position="33"/>
    </location>
</feature>
<evidence type="ECO:0000313" key="2">
    <source>
        <dbReference type="EMBL" id="CAA7044648.1"/>
    </source>
</evidence>
<evidence type="ECO:0000313" key="3">
    <source>
        <dbReference type="Proteomes" id="UP000467841"/>
    </source>
</evidence>
<reference evidence="2" key="1">
    <citation type="submission" date="2020-01" db="EMBL/GenBank/DDBJ databases">
        <authorList>
            <person name="Mishra B."/>
        </authorList>
    </citation>
    <scope>NUCLEOTIDE SEQUENCE [LARGE SCALE GENOMIC DNA]</scope>
</reference>
<dbReference type="PANTHER" id="PTHR34660">
    <property type="entry name" value="MYB-LIKE PROTEIN X"/>
    <property type="match status" value="1"/>
</dbReference>
<feature type="region of interest" description="Disordered" evidence="1">
    <location>
        <begin position="1"/>
        <end position="118"/>
    </location>
</feature>
<feature type="compositionally biased region" description="Polar residues" evidence="1">
    <location>
        <begin position="90"/>
        <end position="102"/>
    </location>
</feature>
<evidence type="ECO:0000256" key="1">
    <source>
        <dbReference type="SAM" id="MobiDB-lite"/>
    </source>
</evidence>
<organism evidence="2 3">
    <name type="scientific">Microthlaspi erraticum</name>
    <dbReference type="NCBI Taxonomy" id="1685480"/>
    <lineage>
        <taxon>Eukaryota</taxon>
        <taxon>Viridiplantae</taxon>
        <taxon>Streptophyta</taxon>
        <taxon>Embryophyta</taxon>
        <taxon>Tracheophyta</taxon>
        <taxon>Spermatophyta</taxon>
        <taxon>Magnoliopsida</taxon>
        <taxon>eudicotyledons</taxon>
        <taxon>Gunneridae</taxon>
        <taxon>Pentapetalae</taxon>
        <taxon>rosids</taxon>
        <taxon>malvids</taxon>
        <taxon>Brassicales</taxon>
        <taxon>Brassicaceae</taxon>
        <taxon>Coluteocarpeae</taxon>
        <taxon>Microthlaspi</taxon>
    </lineage>
</organism>
<dbReference type="AlphaFoldDB" id="A0A6D2JSD7"/>
<proteinExistence type="predicted"/>
<sequence length="282" mass="32218">MSRYFTSPPPVYARNWTNGQNLVESTKIESQIVDSKKAHRKEKKEKKREKKPKNEKSHKKKYISTTTKQVSDESEQLEKSCLTDEHEQHQQVGYLSDGSQNSNKRRREASPAVESNIKAKPVAGNPLRIRFVFKKPKEAEVVPVPQEDRACSTSQAERPSEIPSAVSCHVEKLLSTSLESEKFVVPSESTKRKKHKTSKESRYNSLFDELVPPPCISMEEDNSSCDDWLFGTRRQENAYSKASISKDEERTMSLQNSGDYLLPRARFLSEVGIFSLPYTVPF</sequence>
<keyword evidence="3" id="KW-1185">Reference proteome</keyword>
<dbReference type="Proteomes" id="UP000467841">
    <property type="component" value="Unassembled WGS sequence"/>
</dbReference>
<gene>
    <name evidence="2" type="ORF">MERR_LOCUS31883</name>
</gene>
<feature type="compositionally biased region" description="Basic and acidic residues" evidence="1">
    <location>
        <begin position="76"/>
        <end position="89"/>
    </location>
</feature>
<dbReference type="OrthoDB" id="778084at2759"/>
<comment type="caution">
    <text evidence="2">The sequence shown here is derived from an EMBL/GenBank/DDBJ whole genome shotgun (WGS) entry which is preliminary data.</text>
</comment>
<feature type="compositionally biased region" description="Basic residues" evidence="1">
    <location>
        <begin position="37"/>
        <end position="62"/>
    </location>
</feature>
<dbReference type="PANTHER" id="PTHR34660:SF7">
    <property type="entry name" value="DNA LIGASE-LIKE PROTEIN"/>
    <property type="match status" value="1"/>
</dbReference>